<dbReference type="GO" id="GO:0007129">
    <property type="term" value="P:homologous chromosome pairing at meiosis"/>
    <property type="evidence" value="ECO:0007669"/>
    <property type="project" value="TreeGrafter"/>
</dbReference>
<evidence type="ECO:0000256" key="8">
    <source>
        <dbReference type="SAM" id="Coils"/>
    </source>
</evidence>
<dbReference type="STRING" id="3088.A0A383VT81"/>
<dbReference type="GO" id="GO:0120231">
    <property type="term" value="C:DNA recombinase auxiliary factor complex"/>
    <property type="evidence" value="ECO:0007669"/>
    <property type="project" value="TreeGrafter"/>
</dbReference>
<proteinExistence type="inferred from homology"/>
<dbReference type="Proteomes" id="UP000256970">
    <property type="component" value="Unassembled WGS sequence"/>
</dbReference>
<accession>A0A383VT81</accession>
<evidence type="ECO:0000256" key="1">
    <source>
        <dbReference type="ARBA" id="ARBA00004123"/>
    </source>
</evidence>
<dbReference type="GO" id="GO:0000709">
    <property type="term" value="P:meiotic joint molecule formation"/>
    <property type="evidence" value="ECO:0007669"/>
    <property type="project" value="TreeGrafter"/>
</dbReference>
<evidence type="ECO:0000259" key="9">
    <source>
        <dbReference type="Pfam" id="PF07106"/>
    </source>
</evidence>
<dbReference type="InterPro" id="IPR010776">
    <property type="entry name" value="Hop2_WH_dom"/>
</dbReference>
<dbReference type="PANTHER" id="PTHR15938">
    <property type="entry name" value="TBP-1 INTERACTING PROTEIN"/>
    <property type="match status" value="1"/>
</dbReference>
<dbReference type="InterPro" id="IPR036390">
    <property type="entry name" value="WH_DNA-bd_sf"/>
</dbReference>
<name>A0A383VT81_TETOB</name>
<evidence type="ECO:0000256" key="3">
    <source>
        <dbReference type="ARBA" id="ARBA00016093"/>
    </source>
</evidence>
<dbReference type="AlphaFoldDB" id="A0A383VT81"/>
<evidence type="ECO:0000256" key="5">
    <source>
        <dbReference type="ARBA" id="ARBA00023172"/>
    </source>
</evidence>
<keyword evidence="6" id="KW-0539">Nucleus</keyword>
<evidence type="ECO:0000256" key="2">
    <source>
        <dbReference type="ARBA" id="ARBA00007922"/>
    </source>
</evidence>
<dbReference type="GO" id="GO:0003690">
    <property type="term" value="F:double-stranded DNA binding"/>
    <property type="evidence" value="ECO:0007669"/>
    <property type="project" value="TreeGrafter"/>
</dbReference>
<keyword evidence="7" id="KW-0469">Meiosis</keyword>
<comment type="similarity">
    <text evidence="2">Belongs to the HOP2 family.</text>
</comment>
<feature type="coiled-coil region" evidence="8">
    <location>
        <begin position="72"/>
        <end position="132"/>
    </location>
</feature>
<dbReference type="Gene3D" id="1.10.10.10">
    <property type="entry name" value="Winged helix-like DNA-binding domain superfamily/Winged helix DNA-binding domain"/>
    <property type="match status" value="1"/>
</dbReference>
<dbReference type="EMBL" id="FNXT01000806">
    <property type="protein sequence ID" value="SZX67606.1"/>
    <property type="molecule type" value="Genomic_DNA"/>
</dbReference>
<dbReference type="GO" id="GO:0000794">
    <property type="term" value="C:condensed nuclear chromosome"/>
    <property type="evidence" value="ECO:0007669"/>
    <property type="project" value="TreeGrafter"/>
</dbReference>
<gene>
    <name evidence="11" type="ORF">BQ4739_LOCUS7987</name>
</gene>
<keyword evidence="5" id="KW-0233">DNA recombination</keyword>
<dbReference type="PANTHER" id="PTHR15938:SF0">
    <property type="entry name" value="HOMOLOGOUS-PAIRING PROTEIN 2 HOMOLOG"/>
    <property type="match status" value="1"/>
</dbReference>
<dbReference type="InterPro" id="IPR036388">
    <property type="entry name" value="WH-like_DNA-bd_sf"/>
</dbReference>
<dbReference type="Pfam" id="PF18517">
    <property type="entry name" value="LZ3wCH"/>
    <property type="match status" value="1"/>
</dbReference>
<evidence type="ECO:0000313" key="11">
    <source>
        <dbReference type="EMBL" id="SZX67606.1"/>
    </source>
</evidence>
<reference evidence="11 12" key="1">
    <citation type="submission" date="2016-10" db="EMBL/GenBank/DDBJ databases">
        <authorList>
            <person name="Cai Z."/>
        </authorList>
    </citation>
    <scope>NUCLEOTIDE SEQUENCE [LARGE SCALE GENOMIC DNA]</scope>
</reference>
<dbReference type="InterPro" id="IPR040661">
    <property type="entry name" value="LZ3wCH"/>
</dbReference>
<dbReference type="GO" id="GO:0010774">
    <property type="term" value="P:meiotic strand invasion involved in reciprocal meiotic recombination"/>
    <property type="evidence" value="ECO:0007669"/>
    <property type="project" value="TreeGrafter"/>
</dbReference>
<protein>
    <recommendedName>
        <fullName evidence="3">Homologous-pairing protein 2 homolog</fullName>
    </recommendedName>
</protein>
<organism evidence="11 12">
    <name type="scientific">Tetradesmus obliquus</name>
    <name type="common">Green alga</name>
    <name type="synonym">Acutodesmus obliquus</name>
    <dbReference type="NCBI Taxonomy" id="3088"/>
    <lineage>
        <taxon>Eukaryota</taxon>
        <taxon>Viridiplantae</taxon>
        <taxon>Chlorophyta</taxon>
        <taxon>core chlorophytes</taxon>
        <taxon>Chlorophyceae</taxon>
        <taxon>CS clade</taxon>
        <taxon>Sphaeropleales</taxon>
        <taxon>Scenedesmaceae</taxon>
        <taxon>Tetradesmus</taxon>
    </lineage>
</organism>
<dbReference type="Pfam" id="PF07106">
    <property type="entry name" value="WHD_TBPIP"/>
    <property type="match status" value="1"/>
</dbReference>
<feature type="domain" description="Homologous-pairing protein 2 winged helix" evidence="9">
    <location>
        <begin position="2"/>
        <end position="62"/>
    </location>
</feature>
<dbReference type="SUPFAM" id="SSF46785">
    <property type="entry name" value="Winged helix' DNA-binding domain"/>
    <property type="match status" value="1"/>
</dbReference>
<sequence>MAEAAVFNLIKTQNKPFGVQGLVDNLQTAGIKKAAVQKAVDALSDSGKITCKEFGKTKLYLLKQDGLEVLSKEDMEARKAEQKQLLEALQAAHKAAREAEAELRSWNNSMSVEEMRAKVAALTQQRDAQATKLSGLRSGAKLVSADERRAAEAGFRAAMEVWRKRRGVFRGIWDTISEGMEGKQSDLFEEIGVDTDEAAGVTYAELESRFLRAAARGVKRPRSIKQ</sequence>
<dbReference type="GO" id="GO:0120230">
    <property type="term" value="F:recombinase activator activity"/>
    <property type="evidence" value="ECO:0007669"/>
    <property type="project" value="TreeGrafter"/>
</dbReference>
<evidence type="ECO:0000259" key="10">
    <source>
        <dbReference type="Pfam" id="PF18517"/>
    </source>
</evidence>
<evidence type="ECO:0000256" key="6">
    <source>
        <dbReference type="ARBA" id="ARBA00023242"/>
    </source>
</evidence>
<evidence type="ECO:0000313" key="12">
    <source>
        <dbReference type="Proteomes" id="UP000256970"/>
    </source>
</evidence>
<feature type="domain" description="Leucine zipper with capping helix" evidence="10">
    <location>
        <begin position="144"/>
        <end position="198"/>
    </location>
</feature>
<comment type="subcellular location">
    <subcellularLocation>
        <location evidence="1">Nucleus</location>
    </subcellularLocation>
</comment>
<keyword evidence="4 8" id="KW-0175">Coiled coil</keyword>
<evidence type="ECO:0000256" key="4">
    <source>
        <dbReference type="ARBA" id="ARBA00023054"/>
    </source>
</evidence>
<keyword evidence="12" id="KW-1185">Reference proteome</keyword>
<evidence type="ECO:0000256" key="7">
    <source>
        <dbReference type="ARBA" id="ARBA00023254"/>
    </source>
</evidence>